<dbReference type="RefSeq" id="WP_113959054.1">
    <property type="nucleotide sequence ID" value="NZ_QNRR01000004.1"/>
</dbReference>
<dbReference type="Gene3D" id="1.50.10.20">
    <property type="match status" value="2"/>
</dbReference>
<feature type="chain" id="PRO_5016762416" evidence="1">
    <location>
        <begin position="24"/>
        <end position="391"/>
    </location>
</feature>
<dbReference type="Proteomes" id="UP000253426">
    <property type="component" value="Unassembled WGS sequence"/>
</dbReference>
<dbReference type="SUPFAM" id="SSF48239">
    <property type="entry name" value="Terpenoid cyclases/Protein prenyltransferases"/>
    <property type="match status" value="1"/>
</dbReference>
<protein>
    <submittedName>
        <fullName evidence="2">Squalene-hopene/tetraprenyl-beta-curcumene cyclase</fullName>
    </submittedName>
</protein>
<evidence type="ECO:0000313" key="2">
    <source>
        <dbReference type="EMBL" id="RBP44674.1"/>
    </source>
</evidence>
<dbReference type="OrthoDB" id="5419169at2"/>
<keyword evidence="1" id="KW-0732">Signal</keyword>
<dbReference type="AlphaFoldDB" id="A0A366HR40"/>
<sequence>MKRRHLLTTALTASLALCSSLPAQDKNASLRQELDIAISKGLNFLKQKQNAADGSWSTPEEPAITGLVLTAFMGDPSRRPTDAVLPEVDKGYQFLLSKVKPDGGIYSKGRANYNTSIALTALTVNPKPEYEKTILDARRFVVGQQNDFDKKGEADNEFDGGIGYGKPSADKPPRADLSNTHFAIEALYYSKKLFEDKATPEDKKNELNWGAAIKFVERCQNLPASNDQKWASDDPKNKGGFIYEPGISKSSEEVKLPDGRTAMRSYGSISYAGMLSFIYAGLTPDDPRVKAALQWLGENYTLEENPGMGQEGLYYYYHTMAKALAVAGQTELKTKEGKAVDWRTELARHLLNVQKPDGSWLNATGRWMENDPVLVTAYTLLALEHVHRALK</sequence>
<evidence type="ECO:0000256" key="1">
    <source>
        <dbReference type="SAM" id="SignalP"/>
    </source>
</evidence>
<comment type="caution">
    <text evidence="2">The sequence shown here is derived from an EMBL/GenBank/DDBJ whole genome shotgun (WGS) entry which is preliminary data.</text>
</comment>
<dbReference type="CDD" id="cd00688">
    <property type="entry name" value="ISOPREN_C2_like"/>
    <property type="match status" value="1"/>
</dbReference>
<keyword evidence="3" id="KW-1185">Reference proteome</keyword>
<proteinExistence type="predicted"/>
<feature type="signal peptide" evidence="1">
    <location>
        <begin position="1"/>
        <end position="23"/>
    </location>
</feature>
<evidence type="ECO:0000313" key="3">
    <source>
        <dbReference type="Proteomes" id="UP000253426"/>
    </source>
</evidence>
<dbReference type="EMBL" id="QNRR01000004">
    <property type="protein sequence ID" value="RBP44674.1"/>
    <property type="molecule type" value="Genomic_DNA"/>
</dbReference>
<organism evidence="2 3">
    <name type="scientific">Roseimicrobium gellanilyticum</name>
    <dbReference type="NCBI Taxonomy" id="748857"/>
    <lineage>
        <taxon>Bacteria</taxon>
        <taxon>Pseudomonadati</taxon>
        <taxon>Verrucomicrobiota</taxon>
        <taxon>Verrucomicrobiia</taxon>
        <taxon>Verrucomicrobiales</taxon>
        <taxon>Verrucomicrobiaceae</taxon>
        <taxon>Roseimicrobium</taxon>
    </lineage>
</organism>
<reference evidence="2 3" key="1">
    <citation type="submission" date="2018-06" db="EMBL/GenBank/DDBJ databases">
        <title>Genomic Encyclopedia of Type Strains, Phase IV (KMG-IV): sequencing the most valuable type-strain genomes for metagenomic binning, comparative biology and taxonomic classification.</title>
        <authorList>
            <person name="Goeker M."/>
        </authorList>
    </citation>
    <scope>NUCLEOTIDE SEQUENCE [LARGE SCALE GENOMIC DNA]</scope>
    <source>
        <strain evidence="2 3">DSM 25532</strain>
    </source>
</reference>
<dbReference type="InterPro" id="IPR008930">
    <property type="entry name" value="Terpenoid_cyclase/PrenylTrfase"/>
</dbReference>
<gene>
    <name evidence="2" type="ORF">DES53_104497</name>
</gene>
<accession>A0A366HR40</accession>
<name>A0A366HR40_9BACT</name>